<evidence type="ECO:0000259" key="7">
    <source>
        <dbReference type="Pfam" id="PF06305"/>
    </source>
</evidence>
<accession>A0A919K8E7</accession>
<feature type="region of interest" description="Disordered" evidence="5">
    <location>
        <begin position="1"/>
        <end position="41"/>
    </location>
</feature>
<keyword evidence="1" id="KW-1003">Cell membrane</keyword>
<proteinExistence type="predicted"/>
<evidence type="ECO:0000256" key="1">
    <source>
        <dbReference type="ARBA" id="ARBA00022475"/>
    </source>
</evidence>
<feature type="compositionally biased region" description="Basic and acidic residues" evidence="5">
    <location>
        <begin position="1"/>
        <end position="10"/>
    </location>
</feature>
<reference evidence="8" key="1">
    <citation type="submission" date="2021-01" db="EMBL/GenBank/DDBJ databases">
        <title>Whole genome shotgun sequence of Actinoplanes rishiriensis NBRC 108556.</title>
        <authorList>
            <person name="Komaki H."/>
            <person name="Tamura T."/>
        </authorList>
    </citation>
    <scope>NUCLEOTIDE SEQUENCE</scope>
    <source>
        <strain evidence="8">NBRC 108556</strain>
    </source>
</reference>
<dbReference type="AlphaFoldDB" id="A0A919K8E7"/>
<dbReference type="InterPro" id="IPR010445">
    <property type="entry name" value="LapA_dom"/>
</dbReference>
<sequence>MTQPADRELPPRPPMPAPAEPHELPGGPDEITPGSESTAVEGRQPFTRVRAAWAGVWAGIVVVILLIIFIGQNTAPVKVNFLWLEGQIPTALALLIAGVGGAIIALATGAARIVQLRRMMRRNTH</sequence>
<evidence type="ECO:0000256" key="3">
    <source>
        <dbReference type="ARBA" id="ARBA00022989"/>
    </source>
</evidence>
<comment type="caution">
    <text evidence="8">The sequence shown here is derived from an EMBL/GenBank/DDBJ whole genome shotgun (WGS) entry which is preliminary data.</text>
</comment>
<keyword evidence="2 6" id="KW-0812">Transmembrane</keyword>
<feature type="transmembrane region" description="Helical" evidence="6">
    <location>
        <begin position="91"/>
        <end position="114"/>
    </location>
</feature>
<dbReference type="Pfam" id="PF06305">
    <property type="entry name" value="LapA_dom"/>
    <property type="match status" value="1"/>
</dbReference>
<dbReference type="EMBL" id="BOMV01000082">
    <property type="protein sequence ID" value="GIF00399.1"/>
    <property type="molecule type" value="Genomic_DNA"/>
</dbReference>
<evidence type="ECO:0000313" key="8">
    <source>
        <dbReference type="EMBL" id="GIF00399.1"/>
    </source>
</evidence>
<name>A0A919K8E7_9ACTN</name>
<organism evidence="8 9">
    <name type="scientific">Paractinoplanes rishiriensis</name>
    <dbReference type="NCBI Taxonomy" id="1050105"/>
    <lineage>
        <taxon>Bacteria</taxon>
        <taxon>Bacillati</taxon>
        <taxon>Actinomycetota</taxon>
        <taxon>Actinomycetes</taxon>
        <taxon>Micromonosporales</taxon>
        <taxon>Micromonosporaceae</taxon>
        <taxon>Paractinoplanes</taxon>
    </lineage>
</organism>
<evidence type="ECO:0000256" key="6">
    <source>
        <dbReference type="SAM" id="Phobius"/>
    </source>
</evidence>
<evidence type="ECO:0000313" key="9">
    <source>
        <dbReference type="Proteomes" id="UP000636960"/>
    </source>
</evidence>
<keyword evidence="9" id="KW-1185">Reference proteome</keyword>
<dbReference type="Proteomes" id="UP000636960">
    <property type="component" value="Unassembled WGS sequence"/>
</dbReference>
<protein>
    <recommendedName>
        <fullName evidence="7">Lipopolysaccharide assembly protein A domain-containing protein</fullName>
    </recommendedName>
</protein>
<dbReference type="GO" id="GO:0005886">
    <property type="term" value="C:plasma membrane"/>
    <property type="evidence" value="ECO:0007669"/>
    <property type="project" value="InterPro"/>
</dbReference>
<keyword evidence="4 6" id="KW-0472">Membrane</keyword>
<evidence type="ECO:0000256" key="4">
    <source>
        <dbReference type="ARBA" id="ARBA00023136"/>
    </source>
</evidence>
<feature type="transmembrane region" description="Helical" evidence="6">
    <location>
        <begin position="51"/>
        <end position="71"/>
    </location>
</feature>
<feature type="domain" description="Lipopolysaccharide assembly protein A" evidence="7">
    <location>
        <begin position="72"/>
        <end position="123"/>
    </location>
</feature>
<dbReference type="RefSeq" id="WP_203788158.1">
    <property type="nucleotide sequence ID" value="NZ_BOMV01000082.1"/>
</dbReference>
<gene>
    <name evidence="8" type="ORF">Ari01nite_78630</name>
</gene>
<keyword evidence="3 6" id="KW-1133">Transmembrane helix</keyword>
<evidence type="ECO:0000256" key="5">
    <source>
        <dbReference type="SAM" id="MobiDB-lite"/>
    </source>
</evidence>
<evidence type="ECO:0000256" key="2">
    <source>
        <dbReference type="ARBA" id="ARBA00022692"/>
    </source>
</evidence>